<name>B4ERX1_WHEAT</name>
<evidence type="ECO:0000313" key="3">
    <source>
        <dbReference type="EMBL" id="CDM85941.1"/>
    </source>
</evidence>
<dbReference type="EMBL" id="AM932685">
    <property type="protein sequence ID" value="CAP72297.1"/>
    <property type="molecule type" value="Genomic_DNA"/>
</dbReference>
<evidence type="ECO:0000313" key="2">
    <source>
        <dbReference type="EMBL" id="CAP72297.1"/>
    </source>
</evidence>
<feature type="compositionally biased region" description="Low complexity" evidence="1">
    <location>
        <begin position="31"/>
        <end position="43"/>
    </location>
</feature>
<dbReference type="EMBL" id="HG670306">
    <property type="protein sequence ID" value="CDM85941.1"/>
    <property type="molecule type" value="Genomic_DNA"/>
</dbReference>
<evidence type="ECO:0000256" key="1">
    <source>
        <dbReference type="SAM" id="MobiDB-lite"/>
    </source>
</evidence>
<reference evidence="3" key="2">
    <citation type="journal article" date="2014" name="Science">
        <title>Structural and functional partitioning of bread wheat chromosome 3B.</title>
        <authorList>
            <person name="Choulet F."/>
            <person name="Alberti A."/>
            <person name="Theil S."/>
            <person name="Glover N."/>
            <person name="Barbe V."/>
            <person name="Daron J."/>
            <person name="Pingault L."/>
            <person name="Sourdille P."/>
            <person name="Couloux A."/>
            <person name="Paux E."/>
            <person name="Leroy P."/>
            <person name="Mangenot S."/>
            <person name="Guilhot N."/>
            <person name="Le Gouis J."/>
            <person name="Balfourier F."/>
            <person name="Alaux M."/>
            <person name="Jamilloux V."/>
            <person name="Poulain J."/>
            <person name="Durand C."/>
            <person name="Bellec A."/>
            <person name="Gaspin C."/>
            <person name="Safar J."/>
            <person name="Dolezel J."/>
            <person name="Rogers J."/>
            <person name="Vandepoele K."/>
            <person name="Aury J.M."/>
            <person name="Mayer K."/>
            <person name="Berges H."/>
            <person name="Quesneville H."/>
            <person name="Wincker P."/>
            <person name="Feuillet C."/>
        </authorList>
    </citation>
    <scope>NUCLEOTIDE SEQUENCE</scope>
</reference>
<gene>
    <name evidence="3" type="ORF">TRAES_3BF072400270CFD_c1</name>
</gene>
<accession>B4ERX1</accession>
<feature type="compositionally biased region" description="Basic residues" evidence="1">
    <location>
        <begin position="101"/>
        <end position="112"/>
    </location>
</feature>
<feature type="region of interest" description="Disordered" evidence="1">
    <location>
        <begin position="17"/>
        <end position="161"/>
    </location>
</feature>
<sequence length="161" mass="17970">MEDERVDRKRARLFEDLRQGAGVEQAAWPMSRTNGRSSRASSSRRQDMHGAADPAAPAWIRRRGGQIEAEEHEADREVASRRRSELQGSGGAAWLFGSTRRSTRPTKRWPARRRGDLQGSRTAAGCSLATPFPREDKEKAEREEERGGGSWGGSWQRGAPL</sequence>
<dbReference type="AlphaFoldDB" id="B4ERX1"/>
<reference evidence="2" key="1">
    <citation type="journal article" date="2008" name="Genetics">
        <title>Dynamics and differential proliferation of transposable elements during the evolution of the B and A genomes of wheat.</title>
        <authorList>
            <person name="Charles M."/>
            <person name="Belcram H."/>
            <person name="Just J."/>
            <person name="Huneau C."/>
            <person name="Viollet A."/>
            <person name="Couloux A."/>
            <person name="Segurens B."/>
            <person name="Carter M."/>
            <person name="Huteau V."/>
            <person name="Coriton O."/>
            <person name="Appels R."/>
            <person name="Samian S."/>
            <person name="Chalhoub B."/>
        </authorList>
    </citation>
    <scope>NUCLEOTIDE SEQUENCE</scope>
</reference>
<dbReference type="HOGENOM" id="CLU_1920940_0_0_1"/>
<proteinExistence type="predicted"/>
<protein>
    <submittedName>
        <fullName evidence="2">Uncharacterized protein</fullName>
    </submittedName>
</protein>
<feature type="compositionally biased region" description="Basic and acidic residues" evidence="1">
    <location>
        <begin position="73"/>
        <end position="85"/>
    </location>
</feature>
<organism evidence="2">
    <name type="scientific">Triticum aestivum</name>
    <name type="common">Wheat</name>
    <dbReference type="NCBI Taxonomy" id="4565"/>
    <lineage>
        <taxon>Eukaryota</taxon>
        <taxon>Viridiplantae</taxon>
        <taxon>Streptophyta</taxon>
        <taxon>Embryophyta</taxon>
        <taxon>Tracheophyta</taxon>
        <taxon>Spermatophyta</taxon>
        <taxon>Magnoliopsida</taxon>
        <taxon>Liliopsida</taxon>
        <taxon>Poales</taxon>
        <taxon>Poaceae</taxon>
        <taxon>BOP clade</taxon>
        <taxon>Pooideae</taxon>
        <taxon>Triticodae</taxon>
        <taxon>Triticeae</taxon>
        <taxon>Triticinae</taxon>
        <taxon>Triticum</taxon>
    </lineage>
</organism>
<feature type="compositionally biased region" description="Basic and acidic residues" evidence="1">
    <location>
        <begin position="133"/>
        <end position="147"/>
    </location>
</feature>